<dbReference type="Proteomes" id="UP000790709">
    <property type="component" value="Unassembled WGS sequence"/>
</dbReference>
<reference evidence="1" key="1">
    <citation type="journal article" date="2021" name="New Phytol.">
        <title>Evolutionary innovations through gain and loss of genes in the ectomycorrhizal Boletales.</title>
        <authorList>
            <person name="Wu G."/>
            <person name="Miyauchi S."/>
            <person name="Morin E."/>
            <person name="Kuo A."/>
            <person name="Drula E."/>
            <person name="Varga T."/>
            <person name="Kohler A."/>
            <person name="Feng B."/>
            <person name="Cao Y."/>
            <person name="Lipzen A."/>
            <person name="Daum C."/>
            <person name="Hundley H."/>
            <person name="Pangilinan J."/>
            <person name="Johnson J."/>
            <person name="Barry K."/>
            <person name="LaButti K."/>
            <person name="Ng V."/>
            <person name="Ahrendt S."/>
            <person name="Min B."/>
            <person name="Choi I.G."/>
            <person name="Park H."/>
            <person name="Plett J.M."/>
            <person name="Magnuson J."/>
            <person name="Spatafora J.W."/>
            <person name="Nagy L.G."/>
            <person name="Henrissat B."/>
            <person name="Grigoriev I.V."/>
            <person name="Yang Z.L."/>
            <person name="Xu J."/>
            <person name="Martin F.M."/>
        </authorList>
    </citation>
    <scope>NUCLEOTIDE SEQUENCE</scope>
    <source>
        <strain evidence="1">KUC20120723A-06</strain>
    </source>
</reference>
<keyword evidence="2" id="KW-1185">Reference proteome</keyword>
<protein>
    <submittedName>
        <fullName evidence="1">WD40 repeat-like protein</fullName>
    </submittedName>
</protein>
<sequence>MNNAYSFVREADPLKKIDSHNQYICVLSQQTIECAYFIRDYAKNKSFWMRTAMHILSDVDSKIQQYMDKFLYLISGIQGLAVVRTEITVLRALDDVKEIAAEVDLNDMPYAEGARYDPEKECLPGTREQIIEEICDWINGDGDNRLYLLTGVAGCGKSAIAHTVAQRFDKLGRLGSSFCFDRSRQSARRPDNLFSTIARDLADLSPQHKRSLWYIVKDKRSLRTTSSIREQFEKFILAPAMSLASVGPVLIMIDALDESGDEACRATLLDVLAHNASALPPHFRILITARQEKDINDAFRVAKHVFCKSMDSLDRASTANDIRKFIVAQLAGVPVLDRRWPGLGWCQRLVDKSEGLFQWAFTACQFVKGKGKHGRDPCEQLQIILSSAPLSGSLGPLDQLYHDILAQLFDVGDDGLRNRFRSVMGTLLASMEPLSISTLRSLHQENEHSQDVELILRPMGSLLTGVSHESIPVHALHSSFRDFLTDPRSGPFFVAVTHHHRHLALACLRLMKANLRFNICDLETSHVPNRDIPGLPARVQTAISAPLAYSCRFWPDHVLLSAVEVELLNEVCDFFRDRLLFWLEALSLMGHIDGTATRIMSLSEWTSDRELHIFATDASKFITVFGPVLAQSSPHIYLSAVPLSPKRSTVTQHYQKLYPRTLSTSIGGVDGWPSLQLTIEGHRGVVASVAFSPGGERVASGSWDGTIRVWNAETGEVVCGPLSGHENWVTSVAFSHDGRRIVSGSKDRTIRVWDLRTGQMTSASFHGHNRCITSVAFSPDGSRVVSGSKDKTIIVWNSSTGDIISGPFIGHKKAVTSVTISPDGRRIASGSFDRTVRVWHMETGQVISTPFKGHKDTVTSVAFSPDGKMVVSGSVDETVRLWDAETGQMVSDPFLGHTHEVTSVAFSPDGRRIVSGSCDNTSRVWNAETGEPAASPFEGHSHWVTSVDFSRDGKRVVSGSHDMTIRLWDAESGEVVSGSHNGHQHAVTCIAVSRDGKRIISGSDDKTLRVWDAHTGELICGPIEAHTDAITSVAISPDGRRVASGSWDTTIRVWSSETGEDLCGQLYGHIEAVASVAFSPDGRHIASGSYDKTVRIWDSWTGKVVSRPFIGHSNWVTSVAYSPDGRIIVSGSWDETVRLWDVRSGQTISEPFESHEDPVTSVAFSPDGKLVISGSQDEKIWVWDAMTGVIISGMFERHTDTIASIAVSPDGTLVASGSWDHTIWVWDMESGEAVFGPWKGHSSRVLSVAFSPDGKEIVSGSDDSSIRVWDIGASLDEAEMLASGPKEESGISPPSLSEHSTRTIDDSQWTLDRGWVRNSKSELLFWVPPWARAGLWFPRNSLVLSKHLTKLDLARFVHGTSWTKCRG</sequence>
<proteinExistence type="predicted"/>
<name>A0ACB8BAU7_9AGAM</name>
<dbReference type="EMBL" id="MU266500">
    <property type="protein sequence ID" value="KAH7922058.1"/>
    <property type="molecule type" value="Genomic_DNA"/>
</dbReference>
<gene>
    <name evidence="1" type="ORF">BV22DRAFT_685835</name>
</gene>
<evidence type="ECO:0000313" key="1">
    <source>
        <dbReference type="EMBL" id="KAH7922058.1"/>
    </source>
</evidence>
<organism evidence="1 2">
    <name type="scientific">Leucogyrophana mollusca</name>
    <dbReference type="NCBI Taxonomy" id="85980"/>
    <lineage>
        <taxon>Eukaryota</taxon>
        <taxon>Fungi</taxon>
        <taxon>Dikarya</taxon>
        <taxon>Basidiomycota</taxon>
        <taxon>Agaricomycotina</taxon>
        <taxon>Agaricomycetes</taxon>
        <taxon>Agaricomycetidae</taxon>
        <taxon>Boletales</taxon>
        <taxon>Boletales incertae sedis</taxon>
        <taxon>Leucogyrophana</taxon>
    </lineage>
</organism>
<evidence type="ECO:0000313" key="2">
    <source>
        <dbReference type="Proteomes" id="UP000790709"/>
    </source>
</evidence>
<comment type="caution">
    <text evidence="1">The sequence shown here is derived from an EMBL/GenBank/DDBJ whole genome shotgun (WGS) entry which is preliminary data.</text>
</comment>
<accession>A0ACB8BAU7</accession>